<evidence type="ECO:0000256" key="2">
    <source>
        <dbReference type="SAM" id="Phobius"/>
    </source>
</evidence>
<feature type="compositionally biased region" description="Gly residues" evidence="1">
    <location>
        <begin position="215"/>
        <end position="227"/>
    </location>
</feature>
<gene>
    <name evidence="3" type="ORF">SAMN04489740_1996</name>
</gene>
<reference evidence="3 4" key="1">
    <citation type="submission" date="2016-10" db="EMBL/GenBank/DDBJ databases">
        <authorList>
            <person name="de Groot N.N."/>
        </authorList>
    </citation>
    <scope>NUCLEOTIDE SEQUENCE [LARGE SCALE GENOMIC DNA]</scope>
    <source>
        <strain evidence="3 4">DSM 22274</strain>
    </source>
</reference>
<name>A0A1H5KFV3_9MICC</name>
<proteinExistence type="predicted"/>
<keyword evidence="2" id="KW-0472">Membrane</keyword>
<evidence type="ECO:0000313" key="4">
    <source>
        <dbReference type="Proteomes" id="UP000182725"/>
    </source>
</evidence>
<protein>
    <submittedName>
        <fullName evidence="3">Uncharacterized protein</fullName>
    </submittedName>
</protein>
<feature type="region of interest" description="Disordered" evidence="1">
    <location>
        <begin position="215"/>
        <end position="245"/>
    </location>
</feature>
<sequence>MTHKVSKHGRAGSARIAVMALVASIATGVLLAGPATGAENKNHLLELSSDGVNFATDAIPTMFRSTKGYVPGESRQGLIWVRNASKQSAHLSLAVRNTGTARTSVLPGQLHLQAQAQGRSATAVALPAAGGCAPLVDGWPLAAGAVLPLTIDLGLALDSPNSTRKQAADFTLTFVLQEQGPGQLIDPCSGTLNTAPADGVLASVAIGGGAAGAGARGAGTGSAGSGGAEWADGSPVASGHAESEALPEPPHVFRELQSNVEPSTYNPWTWIVLVSGCLYIFAISRKRSKIR</sequence>
<dbReference type="RefSeq" id="WP_074711511.1">
    <property type="nucleotide sequence ID" value="NZ_FNTV01000001.1"/>
</dbReference>
<organism evidence="3 4">
    <name type="scientific">Arthrobacter alpinus</name>
    <dbReference type="NCBI Taxonomy" id="656366"/>
    <lineage>
        <taxon>Bacteria</taxon>
        <taxon>Bacillati</taxon>
        <taxon>Actinomycetota</taxon>
        <taxon>Actinomycetes</taxon>
        <taxon>Micrococcales</taxon>
        <taxon>Micrococcaceae</taxon>
        <taxon>Arthrobacter</taxon>
    </lineage>
</organism>
<evidence type="ECO:0000313" key="3">
    <source>
        <dbReference type="EMBL" id="SEE63693.1"/>
    </source>
</evidence>
<accession>A0A1H5KFV3</accession>
<dbReference type="Proteomes" id="UP000182725">
    <property type="component" value="Unassembled WGS sequence"/>
</dbReference>
<keyword evidence="2" id="KW-0812">Transmembrane</keyword>
<feature type="transmembrane region" description="Helical" evidence="2">
    <location>
        <begin position="267"/>
        <end position="284"/>
    </location>
</feature>
<dbReference type="EMBL" id="FNTV01000001">
    <property type="protein sequence ID" value="SEE63693.1"/>
    <property type="molecule type" value="Genomic_DNA"/>
</dbReference>
<keyword evidence="2" id="KW-1133">Transmembrane helix</keyword>
<dbReference type="AlphaFoldDB" id="A0A1H5KFV3"/>
<evidence type="ECO:0000256" key="1">
    <source>
        <dbReference type="SAM" id="MobiDB-lite"/>
    </source>
</evidence>